<sequence length="902" mass="98411">MTTGFPSRPDPDALLAEVQQQEVRQRRGKLKIFFGMAAGVGKTYAMLEEARKRAAEGLNVLVGYAEPHIRPDTEALLLGMEILPYKLVEYRNATLKEFDVDAALARKPSLVLVDELAHSNAPGMRHAKRWQDISDLLDAGINVYSTLNVQHIESVNDIVERITGVRVRETLPDAVLEQADEVELVDIAPEELLERFREGRIYRPEQAERAAKHFFTKGNLIALREMALRTTAQRVDAQMLEARREAGVRTTWPASERVLVCIGPSPMSVRLIRSAKRLAAGLKAGWVAAYVETPSSTRLTDIDRKRIDVNLRMAEELGAQTITLSGQSIADEVVAYARAHNVTKIVIGKPLRPRWREVLFGSAVDDVIRRSGEIDIYVIRGDADEPTSGPSQPPVQRRHDWAGFASAAAVMAVASLAGWPLHHWFGLANANVLMLYLLGVLWIATHHSRAAAVVGSVLGVVAFDLLFVPPYYQFAVDDRQYIVTFLVMLLTALVISALTARVRAQGDAARQRERRTSALFALSRELASLRTTDEIASAAVRHISKLLGDRTVLLLPEADRRLAVKADSAGTGVFDIKESGVTQWVFEHEQIAGKDTATLPASAGLYVPMRASRGTIGVVGVLPSDDLRSDLASDRRQLIEAFAAQTATALERAALADEARQAWERVEAEFLRNTLLSGVSHELRTPLAAITGAATALVETHAKLDGPSQRQMLDTVIGEADRMDRLITNLLDMTRLEAGGLVMKREWQPVQEVIGSSLRQLDRRLLGRQVTTDVETDLPLAPIDSVGIEQVLVNLIDNAIEYTPAGSPIRVTANAIEGGIAIEVADSGPGLPIGTETRVFDKFFRAHAVDAPRGIGLGLAIARGIVEAHGGRISAANRPEGGAVFRFTIPIVGTPPVVDASQ</sequence>
<dbReference type="InterPro" id="IPR005467">
    <property type="entry name" value="His_kinase_dom"/>
</dbReference>
<evidence type="ECO:0000256" key="2">
    <source>
        <dbReference type="ARBA" id="ARBA00004141"/>
    </source>
</evidence>
<comment type="subcellular location">
    <subcellularLocation>
        <location evidence="2">Membrane</location>
        <topology evidence="2">Multi-pass membrane protein</topology>
    </subcellularLocation>
</comment>
<dbReference type="InterPro" id="IPR006016">
    <property type="entry name" value="UspA"/>
</dbReference>
<dbReference type="InterPro" id="IPR003594">
    <property type="entry name" value="HATPase_dom"/>
</dbReference>
<dbReference type="SMART" id="SM00387">
    <property type="entry name" value="HATPase_c"/>
    <property type="match status" value="1"/>
</dbReference>
<feature type="transmembrane region" description="Helical" evidence="14">
    <location>
        <begin position="481"/>
        <end position="502"/>
    </location>
</feature>
<dbReference type="InterPro" id="IPR029016">
    <property type="entry name" value="GAF-like_dom_sf"/>
</dbReference>
<gene>
    <name evidence="16" type="ORF">IPV69_01060</name>
</gene>
<keyword evidence="7" id="KW-0547">Nucleotide-binding</keyword>
<dbReference type="InterPro" id="IPR004358">
    <property type="entry name" value="Sig_transdc_His_kin-like_C"/>
</dbReference>
<dbReference type="InterPro" id="IPR036890">
    <property type="entry name" value="HATPase_C_sf"/>
</dbReference>
<name>A0A7M2WX66_9BACT</name>
<feature type="domain" description="Histidine kinase" evidence="15">
    <location>
        <begin position="678"/>
        <end position="893"/>
    </location>
</feature>
<dbReference type="PANTHER" id="PTHR45569:SF1">
    <property type="entry name" value="SENSOR PROTEIN KDPD"/>
    <property type="match status" value="1"/>
</dbReference>
<dbReference type="Gene3D" id="3.30.565.10">
    <property type="entry name" value="Histidine kinase-like ATPase, C-terminal domain"/>
    <property type="match status" value="1"/>
</dbReference>
<dbReference type="RefSeq" id="WP_206293060.1">
    <property type="nucleotide sequence ID" value="NZ_CP063458.1"/>
</dbReference>
<keyword evidence="11" id="KW-0902">Two-component regulatory system</keyword>
<dbReference type="Gene3D" id="1.10.287.130">
    <property type="match status" value="1"/>
</dbReference>
<dbReference type="SUPFAM" id="SSF47384">
    <property type="entry name" value="Homodimeric domain of signal transducing histidine kinase"/>
    <property type="match status" value="1"/>
</dbReference>
<dbReference type="InterPro" id="IPR052023">
    <property type="entry name" value="Histidine_kinase_KdpD"/>
</dbReference>
<evidence type="ECO:0000256" key="7">
    <source>
        <dbReference type="ARBA" id="ARBA00022741"/>
    </source>
</evidence>
<dbReference type="GO" id="GO:0005524">
    <property type="term" value="F:ATP binding"/>
    <property type="evidence" value="ECO:0007669"/>
    <property type="project" value="UniProtKB-KW"/>
</dbReference>
<dbReference type="Gene3D" id="3.30.450.40">
    <property type="match status" value="1"/>
</dbReference>
<evidence type="ECO:0000256" key="14">
    <source>
        <dbReference type="SAM" id="Phobius"/>
    </source>
</evidence>
<dbReference type="Pfam" id="PF13493">
    <property type="entry name" value="DUF4118"/>
    <property type="match status" value="1"/>
</dbReference>
<evidence type="ECO:0000256" key="3">
    <source>
        <dbReference type="ARBA" id="ARBA00012438"/>
    </source>
</evidence>
<dbReference type="KEGG" id="hbs:IPV69_01060"/>
<dbReference type="Pfam" id="PF00512">
    <property type="entry name" value="HisKA"/>
    <property type="match status" value="1"/>
</dbReference>
<dbReference type="GO" id="GO:0005886">
    <property type="term" value="C:plasma membrane"/>
    <property type="evidence" value="ECO:0007669"/>
    <property type="project" value="TreeGrafter"/>
</dbReference>
<dbReference type="InterPro" id="IPR025201">
    <property type="entry name" value="KdpD_TM"/>
</dbReference>
<dbReference type="InterPro" id="IPR014729">
    <property type="entry name" value="Rossmann-like_a/b/a_fold"/>
</dbReference>
<dbReference type="FunFam" id="3.40.50.300:FF:000483">
    <property type="entry name" value="Sensor histidine kinase KdpD"/>
    <property type="match status" value="1"/>
</dbReference>
<dbReference type="Pfam" id="PF00582">
    <property type="entry name" value="Usp"/>
    <property type="match status" value="1"/>
</dbReference>
<evidence type="ECO:0000259" key="15">
    <source>
        <dbReference type="PROSITE" id="PS50109"/>
    </source>
</evidence>
<evidence type="ECO:0000256" key="9">
    <source>
        <dbReference type="ARBA" id="ARBA00022840"/>
    </source>
</evidence>
<dbReference type="Gene3D" id="3.40.50.300">
    <property type="entry name" value="P-loop containing nucleotide triphosphate hydrolases"/>
    <property type="match status" value="1"/>
</dbReference>
<dbReference type="FunFam" id="3.30.565.10:FF:000042">
    <property type="entry name" value="Two-component sensor histidine kinase KdpD"/>
    <property type="match status" value="1"/>
</dbReference>
<dbReference type="SUPFAM" id="SSF55781">
    <property type="entry name" value="GAF domain-like"/>
    <property type="match status" value="1"/>
</dbReference>
<dbReference type="SMART" id="SM00065">
    <property type="entry name" value="GAF"/>
    <property type="match status" value="1"/>
</dbReference>
<evidence type="ECO:0000256" key="4">
    <source>
        <dbReference type="ARBA" id="ARBA00022553"/>
    </source>
</evidence>
<keyword evidence="12 14" id="KW-0472">Membrane</keyword>
<dbReference type="CDD" id="cd00082">
    <property type="entry name" value="HisKA"/>
    <property type="match status" value="1"/>
</dbReference>
<evidence type="ECO:0000256" key="11">
    <source>
        <dbReference type="ARBA" id="ARBA00023012"/>
    </source>
</evidence>
<keyword evidence="5" id="KW-0808">Transferase</keyword>
<evidence type="ECO:0000256" key="8">
    <source>
        <dbReference type="ARBA" id="ARBA00022777"/>
    </source>
</evidence>
<dbReference type="CDD" id="cd00075">
    <property type="entry name" value="HATPase"/>
    <property type="match status" value="1"/>
</dbReference>
<dbReference type="InterPro" id="IPR003018">
    <property type="entry name" value="GAF"/>
</dbReference>
<dbReference type="Pfam" id="PF13492">
    <property type="entry name" value="GAF_3"/>
    <property type="match status" value="1"/>
</dbReference>
<dbReference type="SUPFAM" id="SSF52402">
    <property type="entry name" value="Adenine nucleotide alpha hydrolases-like"/>
    <property type="match status" value="1"/>
</dbReference>
<dbReference type="AlphaFoldDB" id="A0A7M2WX66"/>
<dbReference type="Gene3D" id="1.20.120.620">
    <property type="entry name" value="Backbone structure of the membrane domain of e. Coli histidine kinase receptor kdpd"/>
    <property type="match status" value="1"/>
</dbReference>
<protein>
    <recommendedName>
        <fullName evidence="3">histidine kinase</fullName>
        <ecNumber evidence="3">2.7.13.3</ecNumber>
    </recommendedName>
</protein>
<dbReference type="GO" id="GO:0042802">
    <property type="term" value="F:identical protein binding"/>
    <property type="evidence" value="ECO:0007669"/>
    <property type="project" value="UniProtKB-ARBA"/>
</dbReference>
<dbReference type="Gene3D" id="3.40.50.620">
    <property type="entry name" value="HUPs"/>
    <property type="match status" value="1"/>
</dbReference>
<keyword evidence="6 14" id="KW-0812">Transmembrane</keyword>
<evidence type="ECO:0000256" key="12">
    <source>
        <dbReference type="ARBA" id="ARBA00023136"/>
    </source>
</evidence>
<evidence type="ECO:0000256" key="6">
    <source>
        <dbReference type="ARBA" id="ARBA00022692"/>
    </source>
</evidence>
<dbReference type="Pfam" id="PF02702">
    <property type="entry name" value="KdpD"/>
    <property type="match status" value="1"/>
</dbReference>
<comment type="function">
    <text evidence="13">Member of the two-component regulatory system KdpD/KdpE involved in the regulation of the kdp operon. KdpD may function as a membrane-associated protein kinase that phosphorylates KdpE in response to environmental signals.</text>
</comment>
<accession>A0A7M2WX66</accession>
<evidence type="ECO:0000256" key="5">
    <source>
        <dbReference type="ARBA" id="ARBA00022679"/>
    </source>
</evidence>
<dbReference type="InterPro" id="IPR003852">
    <property type="entry name" value="Sig_transdc_His_kinase_KdpD_N"/>
</dbReference>
<dbReference type="InterPro" id="IPR003661">
    <property type="entry name" value="HisK_dim/P_dom"/>
</dbReference>
<feature type="transmembrane region" description="Helical" evidence="14">
    <location>
        <begin position="425"/>
        <end position="443"/>
    </location>
</feature>
<reference evidence="16 17" key="1">
    <citation type="submission" date="2020-10" db="EMBL/GenBank/DDBJ databases">
        <title>Wide distribution of Phycisphaera-like planctomycetes from WD2101 soil group in peatlands and genome analysis of the first cultivated representative.</title>
        <authorList>
            <person name="Dedysh S.N."/>
            <person name="Beletsky A.V."/>
            <person name="Ivanova A."/>
            <person name="Kulichevskaya I.S."/>
            <person name="Suzina N.E."/>
            <person name="Philippov D.A."/>
            <person name="Rakitin A.L."/>
            <person name="Mardanov A.V."/>
            <person name="Ravin N.V."/>
        </authorList>
    </citation>
    <scope>NUCLEOTIDE SEQUENCE [LARGE SCALE GENOMIC DNA]</scope>
    <source>
        <strain evidence="16 17">M1803</strain>
    </source>
</reference>
<keyword evidence="17" id="KW-1185">Reference proteome</keyword>
<evidence type="ECO:0000256" key="1">
    <source>
        <dbReference type="ARBA" id="ARBA00000085"/>
    </source>
</evidence>
<dbReference type="SMART" id="SM00388">
    <property type="entry name" value="HisKA"/>
    <property type="match status" value="1"/>
</dbReference>
<keyword evidence="9" id="KW-0067">ATP-binding</keyword>
<dbReference type="CDD" id="cd01987">
    <property type="entry name" value="USP_KdpD-like"/>
    <property type="match status" value="1"/>
</dbReference>
<organism evidence="16 17">
    <name type="scientific">Humisphaera borealis</name>
    <dbReference type="NCBI Taxonomy" id="2807512"/>
    <lineage>
        <taxon>Bacteria</taxon>
        <taxon>Pseudomonadati</taxon>
        <taxon>Planctomycetota</taxon>
        <taxon>Phycisphaerae</taxon>
        <taxon>Tepidisphaerales</taxon>
        <taxon>Tepidisphaeraceae</taxon>
        <taxon>Humisphaera</taxon>
    </lineage>
</organism>
<evidence type="ECO:0000256" key="13">
    <source>
        <dbReference type="ARBA" id="ARBA00057300"/>
    </source>
</evidence>
<dbReference type="EMBL" id="CP063458">
    <property type="protein sequence ID" value="QOV89993.1"/>
    <property type="molecule type" value="Genomic_DNA"/>
</dbReference>
<feature type="transmembrane region" description="Helical" evidence="14">
    <location>
        <begin position="450"/>
        <end position="469"/>
    </location>
</feature>
<dbReference type="Proteomes" id="UP000593765">
    <property type="component" value="Chromosome"/>
</dbReference>
<dbReference type="InterPro" id="IPR027417">
    <property type="entry name" value="P-loop_NTPase"/>
</dbReference>
<dbReference type="GO" id="GO:0005737">
    <property type="term" value="C:cytoplasm"/>
    <property type="evidence" value="ECO:0007669"/>
    <property type="project" value="UniProtKB-ARBA"/>
</dbReference>
<evidence type="ECO:0000256" key="10">
    <source>
        <dbReference type="ARBA" id="ARBA00022989"/>
    </source>
</evidence>
<keyword evidence="8 16" id="KW-0418">Kinase</keyword>
<proteinExistence type="predicted"/>
<dbReference type="PROSITE" id="PS50109">
    <property type="entry name" value="HIS_KIN"/>
    <property type="match status" value="1"/>
</dbReference>
<evidence type="ECO:0000313" key="17">
    <source>
        <dbReference type="Proteomes" id="UP000593765"/>
    </source>
</evidence>
<keyword evidence="10 14" id="KW-1133">Transmembrane helix</keyword>
<dbReference type="InterPro" id="IPR038318">
    <property type="entry name" value="KdpD_sf"/>
</dbReference>
<dbReference type="PANTHER" id="PTHR45569">
    <property type="entry name" value="SENSOR PROTEIN KDPD"/>
    <property type="match status" value="1"/>
</dbReference>
<evidence type="ECO:0000313" key="16">
    <source>
        <dbReference type="EMBL" id="QOV89993.1"/>
    </source>
</evidence>
<dbReference type="EC" id="2.7.13.3" evidence="3"/>
<dbReference type="InterPro" id="IPR036097">
    <property type="entry name" value="HisK_dim/P_sf"/>
</dbReference>
<dbReference type="GO" id="GO:0000155">
    <property type="term" value="F:phosphorelay sensor kinase activity"/>
    <property type="evidence" value="ECO:0007669"/>
    <property type="project" value="InterPro"/>
</dbReference>
<dbReference type="PRINTS" id="PR00344">
    <property type="entry name" value="BCTRLSENSOR"/>
</dbReference>
<dbReference type="Pfam" id="PF02518">
    <property type="entry name" value="HATPase_c"/>
    <property type="match status" value="1"/>
</dbReference>
<keyword evidence="4" id="KW-0597">Phosphoprotein</keyword>
<dbReference type="SUPFAM" id="SSF55874">
    <property type="entry name" value="ATPase domain of HSP90 chaperone/DNA topoisomerase II/histidine kinase"/>
    <property type="match status" value="1"/>
</dbReference>
<comment type="catalytic activity">
    <reaction evidence="1">
        <text>ATP + protein L-histidine = ADP + protein N-phospho-L-histidine.</text>
        <dbReference type="EC" id="2.7.13.3"/>
    </reaction>
</comment>